<evidence type="ECO:0000259" key="4">
    <source>
        <dbReference type="PROSITE" id="PS50887"/>
    </source>
</evidence>
<dbReference type="PROSITE" id="PS50887">
    <property type="entry name" value="GGDEF"/>
    <property type="match status" value="1"/>
</dbReference>
<organism evidence="5 6">
    <name type="scientific">Inhella crocodyli</name>
    <dbReference type="NCBI Taxonomy" id="2499851"/>
    <lineage>
        <taxon>Bacteria</taxon>
        <taxon>Pseudomonadati</taxon>
        <taxon>Pseudomonadota</taxon>
        <taxon>Betaproteobacteria</taxon>
        <taxon>Burkholderiales</taxon>
        <taxon>Sphaerotilaceae</taxon>
        <taxon>Inhella</taxon>
    </lineage>
</organism>
<dbReference type="Pfam" id="PF00563">
    <property type="entry name" value="EAL"/>
    <property type="match status" value="1"/>
</dbReference>
<dbReference type="GO" id="GO:0003824">
    <property type="term" value="F:catalytic activity"/>
    <property type="evidence" value="ECO:0007669"/>
    <property type="project" value="UniProtKB-ARBA"/>
</dbReference>
<comment type="caution">
    <text evidence="5">The sequence shown here is derived from an EMBL/GenBank/DDBJ whole genome shotgun (WGS) entry which is preliminary data.</text>
</comment>
<dbReference type="InterPro" id="IPR035919">
    <property type="entry name" value="EAL_sf"/>
</dbReference>
<dbReference type="PROSITE" id="PS50113">
    <property type="entry name" value="PAC"/>
    <property type="match status" value="1"/>
</dbReference>
<dbReference type="Pfam" id="PF00990">
    <property type="entry name" value="GGDEF"/>
    <property type="match status" value="1"/>
</dbReference>
<dbReference type="SUPFAM" id="SSF55785">
    <property type="entry name" value="PYP-like sensor domain (PAS domain)"/>
    <property type="match status" value="2"/>
</dbReference>
<dbReference type="SMART" id="SM00267">
    <property type="entry name" value="GGDEF"/>
    <property type="match status" value="1"/>
</dbReference>
<dbReference type="SMART" id="SM00052">
    <property type="entry name" value="EAL"/>
    <property type="match status" value="1"/>
</dbReference>
<dbReference type="CDD" id="cd00130">
    <property type="entry name" value="PAS"/>
    <property type="match status" value="1"/>
</dbReference>
<feature type="domain" description="EAL" evidence="3">
    <location>
        <begin position="582"/>
        <end position="836"/>
    </location>
</feature>
<feature type="domain" description="PAC" evidence="2">
    <location>
        <begin position="354"/>
        <end position="406"/>
    </location>
</feature>
<dbReference type="AlphaFoldDB" id="A0A3S3T9K7"/>
<name>A0A3S3T9K7_9BURK</name>
<dbReference type="PANTHER" id="PTHR44757">
    <property type="entry name" value="DIGUANYLATE CYCLASE DGCP"/>
    <property type="match status" value="1"/>
</dbReference>
<dbReference type="SMART" id="SM00091">
    <property type="entry name" value="PAS"/>
    <property type="match status" value="2"/>
</dbReference>
<dbReference type="SUPFAM" id="SSF141868">
    <property type="entry name" value="EAL domain-like"/>
    <property type="match status" value="1"/>
</dbReference>
<dbReference type="NCBIfam" id="TIGR00229">
    <property type="entry name" value="sensory_box"/>
    <property type="match status" value="1"/>
</dbReference>
<proteinExistence type="predicted"/>
<dbReference type="Gene3D" id="3.20.20.450">
    <property type="entry name" value="EAL domain"/>
    <property type="match status" value="1"/>
</dbReference>
<evidence type="ECO:0000259" key="1">
    <source>
        <dbReference type="PROSITE" id="PS50112"/>
    </source>
</evidence>
<dbReference type="RefSeq" id="WP_127682882.1">
    <property type="nucleotide sequence ID" value="NZ_SACM01000002.1"/>
</dbReference>
<dbReference type="Gene3D" id="3.30.70.270">
    <property type="match status" value="1"/>
</dbReference>
<keyword evidence="6" id="KW-1185">Reference proteome</keyword>
<dbReference type="Pfam" id="PF08448">
    <property type="entry name" value="PAS_4"/>
    <property type="match status" value="1"/>
</dbReference>
<protein>
    <submittedName>
        <fullName evidence="5">EAL domain-containing protein</fullName>
    </submittedName>
</protein>
<dbReference type="InterPro" id="IPR000700">
    <property type="entry name" value="PAS-assoc_C"/>
</dbReference>
<dbReference type="InterPro" id="IPR052155">
    <property type="entry name" value="Biofilm_reg_signaling"/>
</dbReference>
<dbReference type="PROSITE" id="PS50883">
    <property type="entry name" value="EAL"/>
    <property type="match status" value="1"/>
</dbReference>
<feature type="domain" description="PAS" evidence="1">
    <location>
        <begin position="276"/>
        <end position="349"/>
    </location>
</feature>
<gene>
    <name evidence="5" type="ORF">EOD73_10220</name>
</gene>
<feature type="domain" description="GGDEF" evidence="4">
    <location>
        <begin position="438"/>
        <end position="571"/>
    </location>
</feature>
<dbReference type="SUPFAM" id="SSF55073">
    <property type="entry name" value="Nucleotide cyclase"/>
    <property type="match status" value="1"/>
</dbReference>
<evidence type="ECO:0000313" key="6">
    <source>
        <dbReference type="Proteomes" id="UP000288587"/>
    </source>
</evidence>
<dbReference type="PROSITE" id="PS50112">
    <property type="entry name" value="PAS"/>
    <property type="match status" value="1"/>
</dbReference>
<dbReference type="CDD" id="cd01948">
    <property type="entry name" value="EAL"/>
    <property type="match status" value="1"/>
</dbReference>
<evidence type="ECO:0000259" key="3">
    <source>
        <dbReference type="PROSITE" id="PS50883"/>
    </source>
</evidence>
<dbReference type="InterPro" id="IPR000160">
    <property type="entry name" value="GGDEF_dom"/>
</dbReference>
<dbReference type="Proteomes" id="UP000288587">
    <property type="component" value="Unassembled WGS sequence"/>
</dbReference>
<dbReference type="InterPro" id="IPR001633">
    <property type="entry name" value="EAL_dom"/>
</dbReference>
<dbReference type="Gene3D" id="3.30.450.20">
    <property type="entry name" value="PAS domain"/>
    <property type="match status" value="3"/>
</dbReference>
<evidence type="ECO:0000313" key="5">
    <source>
        <dbReference type="EMBL" id="RVT86387.1"/>
    </source>
</evidence>
<dbReference type="InterPro" id="IPR029787">
    <property type="entry name" value="Nucleotide_cyclase"/>
</dbReference>
<dbReference type="InterPro" id="IPR000014">
    <property type="entry name" value="PAS"/>
</dbReference>
<dbReference type="InterPro" id="IPR035965">
    <property type="entry name" value="PAS-like_dom_sf"/>
</dbReference>
<dbReference type="FunFam" id="3.30.70.270:FF:000001">
    <property type="entry name" value="Diguanylate cyclase domain protein"/>
    <property type="match status" value="1"/>
</dbReference>
<dbReference type="EMBL" id="SACM01000002">
    <property type="protein sequence ID" value="RVT86387.1"/>
    <property type="molecule type" value="Genomic_DNA"/>
</dbReference>
<dbReference type="PANTHER" id="PTHR44757:SF4">
    <property type="entry name" value="DIGUANYLATE CYCLASE DGCE-RELATED"/>
    <property type="match status" value="1"/>
</dbReference>
<dbReference type="InterPro" id="IPR013656">
    <property type="entry name" value="PAS_4"/>
</dbReference>
<dbReference type="OrthoDB" id="9813903at2"/>
<dbReference type="InterPro" id="IPR043128">
    <property type="entry name" value="Rev_trsase/Diguanyl_cyclase"/>
</dbReference>
<reference evidence="5 6" key="1">
    <citation type="submission" date="2019-01" db="EMBL/GenBank/DDBJ databases">
        <authorList>
            <person name="Chen W.-M."/>
        </authorList>
    </citation>
    <scope>NUCLEOTIDE SEQUENCE [LARGE SCALE GENOMIC DNA]</scope>
    <source>
        <strain evidence="5 6">CCP-18</strain>
    </source>
</reference>
<dbReference type="CDD" id="cd01949">
    <property type="entry name" value="GGDEF"/>
    <property type="match status" value="1"/>
</dbReference>
<accession>A0A3S3T9K7</accession>
<evidence type="ECO:0000259" key="2">
    <source>
        <dbReference type="PROSITE" id="PS50113"/>
    </source>
</evidence>
<dbReference type="NCBIfam" id="TIGR00254">
    <property type="entry name" value="GGDEF"/>
    <property type="match status" value="1"/>
</dbReference>
<sequence>MTEPSAESALVDPNGLIDALPVAVVLTDQHGQLLRCNAVARSWLDARQDDDSAPALDRLLTVPSRVFMQTHVWPTVLRDGLVAEAYLELRQPSGSNMPVLLNGHRLNWEGRPSYCWVLLQATQRSRFEAELLHARARAEAALAQLMESQAALRRTGALAAVGGWEWDPVTSVVTVSQELADLLETGSGARNPSDLMQQLGPRERFRLLRAGMRSVRQQRGLDETLTMASGSSTHLGSRVLHIVGVPELRAGTGRVWVGAAQDVSERHRLMKALAEQSELLQVTLHSIGDAVITTDAQGVVTWLNPVAEAMTGWPTDEARGQSIHTVFHIVHELTRAPAANPVDACLSKSQVVWLAEDTALLARDGREYGIEDSAAPIMRSDGQLIGAVLVFHDVTQRRRLANEMKFRSQHDSLTGLVNRAEFGMRLNQAFDRACTQNVTHSVMALDLDRFKVVNDTCGHAAGDRLLQQVARLFQECLRARDTLARLGGDEFAVLLEHCTVKQAERVGRQICARLDDFRFEHEGKRFRVGVSIGLAPIDTRWESADAAMHAADAACLAAKEEGRNRVHVWVDADASINERQGQIRWASTLEEALDEDRFVLFGQRIEPVNPSDSAPHAEVLLRLRGPDGALISPGAFMPAAERFHLATRIDRWVIRKVLELLRQDLEGMRGTLSINLSGLSVADRMFQQDVLAELAKLPTQLRKALWLEITETVAITHMSEASQFVSALRRLDVRVALDDFGAGASSFGYLRGLDVDALKIDGQFITNLDKDELNAVTVRCFVEVAEVKGLLTVAEFVDCERVMERIKALGVGYAQGYFLHKPEPLEGLMSQWPLARERTWSSVS</sequence>